<feature type="non-terminal residue" evidence="2">
    <location>
        <position position="68"/>
    </location>
</feature>
<accession>A0ABD0S599</accession>
<evidence type="ECO:0000313" key="3">
    <source>
        <dbReference type="Proteomes" id="UP001529510"/>
    </source>
</evidence>
<feature type="compositionally biased region" description="Basic and acidic residues" evidence="1">
    <location>
        <begin position="54"/>
        <end position="68"/>
    </location>
</feature>
<dbReference type="Proteomes" id="UP001529510">
    <property type="component" value="Unassembled WGS sequence"/>
</dbReference>
<organism evidence="2 3">
    <name type="scientific">Cirrhinus mrigala</name>
    <name type="common">Mrigala</name>
    <dbReference type="NCBI Taxonomy" id="683832"/>
    <lineage>
        <taxon>Eukaryota</taxon>
        <taxon>Metazoa</taxon>
        <taxon>Chordata</taxon>
        <taxon>Craniata</taxon>
        <taxon>Vertebrata</taxon>
        <taxon>Euteleostomi</taxon>
        <taxon>Actinopterygii</taxon>
        <taxon>Neopterygii</taxon>
        <taxon>Teleostei</taxon>
        <taxon>Ostariophysi</taxon>
        <taxon>Cypriniformes</taxon>
        <taxon>Cyprinidae</taxon>
        <taxon>Labeoninae</taxon>
        <taxon>Labeonini</taxon>
        <taxon>Cirrhinus</taxon>
    </lineage>
</organism>
<gene>
    <name evidence="2" type="ORF">M9458_002638</name>
</gene>
<feature type="non-terminal residue" evidence="2">
    <location>
        <position position="1"/>
    </location>
</feature>
<comment type="caution">
    <text evidence="2">The sequence shown here is derived from an EMBL/GenBank/DDBJ whole genome shotgun (WGS) entry which is preliminary data.</text>
</comment>
<feature type="region of interest" description="Disordered" evidence="1">
    <location>
        <begin position="1"/>
        <end position="68"/>
    </location>
</feature>
<evidence type="ECO:0000313" key="2">
    <source>
        <dbReference type="EMBL" id="KAL0204620.1"/>
    </source>
</evidence>
<evidence type="ECO:0000256" key="1">
    <source>
        <dbReference type="SAM" id="MobiDB-lite"/>
    </source>
</evidence>
<reference evidence="2 3" key="1">
    <citation type="submission" date="2024-05" db="EMBL/GenBank/DDBJ databases">
        <title>Genome sequencing and assembly of Indian major carp, Cirrhinus mrigala (Hamilton, 1822).</title>
        <authorList>
            <person name="Mohindra V."/>
            <person name="Chowdhury L.M."/>
            <person name="Lal K."/>
            <person name="Jena J.K."/>
        </authorList>
    </citation>
    <scope>NUCLEOTIDE SEQUENCE [LARGE SCALE GENOMIC DNA]</scope>
    <source>
        <strain evidence="2">CM1030</strain>
        <tissue evidence="2">Blood</tissue>
    </source>
</reference>
<proteinExistence type="predicted"/>
<dbReference type="AlphaFoldDB" id="A0ABD0S599"/>
<keyword evidence="3" id="KW-1185">Reference proteome</keyword>
<sequence length="68" mass="7722">NYPPVHAHPPPRTHTYRPLSRNTSETPDGAVHRELSPSPVPPPPPPMPSLLQLRSRDMDREKEFSHDP</sequence>
<feature type="compositionally biased region" description="Pro residues" evidence="1">
    <location>
        <begin position="38"/>
        <end position="48"/>
    </location>
</feature>
<dbReference type="EMBL" id="JAMKFB020000001">
    <property type="protein sequence ID" value="KAL0204620.1"/>
    <property type="molecule type" value="Genomic_DNA"/>
</dbReference>
<name>A0ABD0S599_CIRMR</name>
<protein>
    <submittedName>
        <fullName evidence="2">Uncharacterized protein</fullName>
    </submittedName>
</protein>